<dbReference type="InterPro" id="IPR050592">
    <property type="entry name" value="GDSL_lipolytic_enzyme"/>
</dbReference>
<name>A0A5C2S1W4_9APHY</name>
<evidence type="ECO:0000256" key="1">
    <source>
        <dbReference type="ARBA" id="ARBA00022729"/>
    </source>
</evidence>
<evidence type="ECO:0000259" key="4">
    <source>
        <dbReference type="PROSITE" id="PS51164"/>
    </source>
</evidence>
<reference evidence="5" key="1">
    <citation type="journal article" date="2018" name="Genome Biol. Evol.">
        <title>Genomics and development of Lentinus tigrinus, a white-rot wood-decaying mushroom with dimorphic fruiting bodies.</title>
        <authorList>
            <person name="Wu B."/>
            <person name="Xu Z."/>
            <person name="Knudson A."/>
            <person name="Carlson A."/>
            <person name="Chen N."/>
            <person name="Kovaka S."/>
            <person name="LaButti K."/>
            <person name="Lipzen A."/>
            <person name="Pennachio C."/>
            <person name="Riley R."/>
            <person name="Schakwitz W."/>
            <person name="Umezawa K."/>
            <person name="Ohm R.A."/>
            <person name="Grigoriev I.V."/>
            <person name="Nagy L.G."/>
            <person name="Gibbons J."/>
            <person name="Hibbett D."/>
        </authorList>
    </citation>
    <scope>NUCLEOTIDE SEQUENCE [LARGE SCALE GENOMIC DNA]</scope>
    <source>
        <strain evidence="5">ALCF2SS1-6</strain>
    </source>
</reference>
<evidence type="ECO:0000256" key="2">
    <source>
        <dbReference type="ARBA" id="ARBA00022801"/>
    </source>
</evidence>
<accession>A0A5C2S1W4</accession>
<feature type="signal peptide" evidence="3">
    <location>
        <begin position="1"/>
        <end position="21"/>
    </location>
</feature>
<dbReference type="Proteomes" id="UP000313359">
    <property type="component" value="Unassembled WGS sequence"/>
</dbReference>
<dbReference type="PANTHER" id="PTHR45642:SF139">
    <property type="entry name" value="SGNH HYDROLASE-TYPE ESTERASE DOMAIN-CONTAINING PROTEIN"/>
    <property type="match status" value="1"/>
</dbReference>
<dbReference type="Gene3D" id="3.40.50.1110">
    <property type="entry name" value="SGNH hydrolase"/>
    <property type="match status" value="1"/>
</dbReference>
<gene>
    <name evidence="5" type="ORF">L227DRAFT_655580</name>
</gene>
<dbReference type="PROSITE" id="PS51164">
    <property type="entry name" value="CBM1_2"/>
    <property type="match status" value="1"/>
</dbReference>
<dbReference type="STRING" id="1328759.A0A5C2S1W4"/>
<keyword evidence="6" id="KW-1185">Reference proteome</keyword>
<dbReference type="SUPFAM" id="SSF57180">
    <property type="entry name" value="Cellulose-binding domain"/>
    <property type="match status" value="1"/>
</dbReference>
<dbReference type="GO" id="GO:0005576">
    <property type="term" value="C:extracellular region"/>
    <property type="evidence" value="ECO:0007669"/>
    <property type="project" value="InterPro"/>
</dbReference>
<dbReference type="PROSITE" id="PS00562">
    <property type="entry name" value="CBM1_1"/>
    <property type="match status" value="1"/>
</dbReference>
<organism evidence="5 6">
    <name type="scientific">Lentinus tigrinus ALCF2SS1-6</name>
    <dbReference type="NCBI Taxonomy" id="1328759"/>
    <lineage>
        <taxon>Eukaryota</taxon>
        <taxon>Fungi</taxon>
        <taxon>Dikarya</taxon>
        <taxon>Basidiomycota</taxon>
        <taxon>Agaricomycotina</taxon>
        <taxon>Agaricomycetes</taxon>
        <taxon>Polyporales</taxon>
        <taxon>Polyporaceae</taxon>
        <taxon>Lentinus</taxon>
    </lineage>
</organism>
<dbReference type="PANTHER" id="PTHR45642">
    <property type="entry name" value="GDSL ESTERASE/LIPASE EXL3"/>
    <property type="match status" value="1"/>
</dbReference>
<dbReference type="InterPro" id="IPR035971">
    <property type="entry name" value="CBD_sf"/>
</dbReference>
<keyword evidence="2" id="KW-0378">Hydrolase</keyword>
<dbReference type="SMART" id="SM00236">
    <property type="entry name" value="fCBD"/>
    <property type="match status" value="1"/>
</dbReference>
<dbReference type="GO" id="GO:0005975">
    <property type="term" value="P:carbohydrate metabolic process"/>
    <property type="evidence" value="ECO:0007669"/>
    <property type="project" value="InterPro"/>
</dbReference>
<dbReference type="InterPro" id="IPR000254">
    <property type="entry name" value="CBD"/>
</dbReference>
<evidence type="ECO:0000313" key="5">
    <source>
        <dbReference type="EMBL" id="RPD57450.1"/>
    </source>
</evidence>
<dbReference type="OrthoDB" id="1600564at2759"/>
<dbReference type="GO" id="GO:0016788">
    <property type="term" value="F:hydrolase activity, acting on ester bonds"/>
    <property type="evidence" value="ECO:0007669"/>
    <property type="project" value="InterPro"/>
</dbReference>
<dbReference type="InterPro" id="IPR036514">
    <property type="entry name" value="SGNH_hydro_sf"/>
</dbReference>
<feature type="chain" id="PRO_5022926238" description="CBM1 domain-containing protein" evidence="3">
    <location>
        <begin position="22"/>
        <end position="357"/>
    </location>
</feature>
<dbReference type="EMBL" id="ML122281">
    <property type="protein sequence ID" value="RPD57450.1"/>
    <property type="molecule type" value="Genomic_DNA"/>
</dbReference>
<dbReference type="AlphaFoldDB" id="A0A5C2S1W4"/>
<protein>
    <recommendedName>
        <fullName evidence="4">CBM1 domain-containing protein</fullName>
    </recommendedName>
</protein>
<dbReference type="Pfam" id="PF00734">
    <property type="entry name" value="CBM_1"/>
    <property type="match status" value="1"/>
</dbReference>
<keyword evidence="1 3" id="KW-0732">Signal</keyword>
<dbReference type="GO" id="GO:0030248">
    <property type="term" value="F:cellulose binding"/>
    <property type="evidence" value="ECO:0007669"/>
    <property type="project" value="InterPro"/>
</dbReference>
<feature type="domain" description="CBM1" evidence="4">
    <location>
        <begin position="21"/>
        <end position="57"/>
    </location>
</feature>
<proteinExistence type="predicted"/>
<evidence type="ECO:0000313" key="6">
    <source>
        <dbReference type="Proteomes" id="UP000313359"/>
    </source>
</evidence>
<dbReference type="SUPFAM" id="SSF52266">
    <property type="entry name" value="SGNH hydrolase"/>
    <property type="match status" value="1"/>
</dbReference>
<dbReference type="InterPro" id="IPR001087">
    <property type="entry name" value="GDSL"/>
</dbReference>
<evidence type="ECO:0000256" key="3">
    <source>
        <dbReference type="SAM" id="SignalP"/>
    </source>
</evidence>
<dbReference type="CDD" id="cd01846">
    <property type="entry name" value="fatty_acyltransferase_like"/>
    <property type="match status" value="1"/>
</dbReference>
<dbReference type="Pfam" id="PF00657">
    <property type="entry name" value="Lipase_GDSL"/>
    <property type="match status" value="1"/>
</dbReference>
<sequence>MFSKLALAAFVSVVFVRLVDAQQTAWGQCGGIGWTGATTCVSGATCTKLNDYYSQCIPGASSAPATTTTSTTTAPTSVPSGVDKANFWFSFGDSYTQTGFTTSGTVPAPGNPLGNPPYPGYTAVGGTNWVDVDTTVYNKSLILTYNYAYGGATINASLVQPYEPTVLSLIDQVNEFMGQAASKPALAPWTSSNALFSVWIGINDIGNSYYQSGDRDAFSDVLLDSYFGQVQELCANANVGARNFFFVNVPPIDRSPLMLAQSADAQALEKTVIAGFNSKLASRVASFKAANSGVTTWIWDSNAAFTTVLNNPTSYGFVDATSYGGANDFWGNNYHPSSAAHDIWGKDVAAVLADTIW</sequence>